<evidence type="ECO:0000256" key="1">
    <source>
        <dbReference type="SAM" id="MobiDB-lite"/>
    </source>
</evidence>
<protein>
    <recommendedName>
        <fullName evidence="2">FHA domain-containing protein</fullName>
    </recommendedName>
</protein>
<feature type="domain" description="FHA" evidence="2">
    <location>
        <begin position="25"/>
        <end position="75"/>
    </location>
</feature>
<dbReference type="Gene3D" id="2.60.200.20">
    <property type="match status" value="1"/>
</dbReference>
<dbReference type="Proteomes" id="UP000583929">
    <property type="component" value="Unassembled WGS sequence"/>
</dbReference>
<accession>A0A7J6DPU5</accession>
<dbReference type="PANTHER" id="PTHR23308">
    <property type="entry name" value="NUCLEAR INHIBITOR OF PROTEIN PHOSPHATASE-1"/>
    <property type="match status" value="1"/>
</dbReference>
<proteinExistence type="predicted"/>
<dbReference type="InterPro" id="IPR008984">
    <property type="entry name" value="SMAD_FHA_dom_sf"/>
</dbReference>
<dbReference type="InterPro" id="IPR050923">
    <property type="entry name" value="Cell_Proc_Reg/RNA_Proc"/>
</dbReference>
<dbReference type="InterPro" id="IPR000253">
    <property type="entry name" value="FHA_dom"/>
</dbReference>
<dbReference type="EMBL" id="JAATIQ010000728">
    <property type="protein sequence ID" value="KAF4348121.1"/>
    <property type="molecule type" value="Genomic_DNA"/>
</dbReference>
<dbReference type="PROSITE" id="PS50006">
    <property type="entry name" value="FHA_DOMAIN"/>
    <property type="match status" value="1"/>
</dbReference>
<feature type="region of interest" description="Disordered" evidence="1">
    <location>
        <begin position="114"/>
        <end position="140"/>
    </location>
</feature>
<keyword evidence="4" id="KW-1185">Reference proteome</keyword>
<name>A0A7J6DPU5_CANSA</name>
<reference evidence="3 4" key="1">
    <citation type="journal article" date="2020" name="bioRxiv">
        <title>Sequence and annotation of 42 cannabis genomes reveals extensive copy number variation in cannabinoid synthesis and pathogen resistance genes.</title>
        <authorList>
            <person name="Mckernan K.J."/>
            <person name="Helbert Y."/>
            <person name="Kane L.T."/>
            <person name="Ebling H."/>
            <person name="Zhang L."/>
            <person name="Liu B."/>
            <person name="Eaton Z."/>
            <person name="Mclaughlin S."/>
            <person name="Kingan S."/>
            <person name="Baybayan P."/>
            <person name="Concepcion G."/>
            <person name="Jordan M."/>
            <person name="Riva A."/>
            <person name="Barbazuk W."/>
            <person name="Harkins T."/>
        </authorList>
    </citation>
    <scope>NUCLEOTIDE SEQUENCE [LARGE SCALE GENOMIC DNA]</scope>
    <source>
        <strain evidence="4">cv. Jamaican Lion 4</strain>
        <tissue evidence="3">Leaf</tissue>
    </source>
</reference>
<comment type="caution">
    <text evidence="3">The sequence shown here is derived from an EMBL/GenBank/DDBJ whole genome shotgun (WGS) entry which is preliminary data.</text>
</comment>
<sequence>MALKLEITKGPRAGETLEYRPGLTIRVGRVVRGNNLTIKDSGISTKHLSIQSEFGKWLLQDLGSSNGSFLNDELIDPDVPVDLSDGDCIKIGESTSISVKIEVDDGSCLRRNTRRGLQEKAGGANQGRRGKVAKEKEDECGSGVENADAVDVVEKPRRGRKPRVLKSVVEEEKVKEEQDKEEKMGQLRKMRTRQTQSSKNENIAVSCSVLEKIPENSEVEGGQVKVVNKKATRAAGSTRRKKNSPEKLPECAEVIDLMSKRGSSSDSIEKLVESGKESDLENMTLEEWFDYLEIALPKQIIESSEEMIKGMRLKAERVHNYMVEQKNEKAKVLVGKSLHCGCQLSNALQCRRGADMIYSIWGVRVGYICDLAAEGELVALFEILLPILYEY</sequence>
<dbReference type="SUPFAM" id="SSF49879">
    <property type="entry name" value="SMAD/FHA domain"/>
    <property type="match status" value="1"/>
</dbReference>
<organism evidence="3 4">
    <name type="scientific">Cannabis sativa</name>
    <name type="common">Hemp</name>
    <name type="synonym">Marijuana</name>
    <dbReference type="NCBI Taxonomy" id="3483"/>
    <lineage>
        <taxon>Eukaryota</taxon>
        <taxon>Viridiplantae</taxon>
        <taxon>Streptophyta</taxon>
        <taxon>Embryophyta</taxon>
        <taxon>Tracheophyta</taxon>
        <taxon>Spermatophyta</taxon>
        <taxon>Magnoliopsida</taxon>
        <taxon>eudicotyledons</taxon>
        <taxon>Gunneridae</taxon>
        <taxon>Pentapetalae</taxon>
        <taxon>rosids</taxon>
        <taxon>fabids</taxon>
        <taxon>Rosales</taxon>
        <taxon>Cannabaceae</taxon>
        <taxon>Cannabis</taxon>
    </lineage>
</organism>
<evidence type="ECO:0000313" key="4">
    <source>
        <dbReference type="Proteomes" id="UP000583929"/>
    </source>
</evidence>
<dbReference type="SMART" id="SM00240">
    <property type="entry name" value="FHA"/>
    <property type="match status" value="1"/>
</dbReference>
<feature type="compositionally biased region" description="Basic and acidic residues" evidence="1">
    <location>
        <begin position="173"/>
        <end position="185"/>
    </location>
</feature>
<gene>
    <name evidence="3" type="ORF">G4B88_008809</name>
</gene>
<dbReference type="Pfam" id="PF00498">
    <property type="entry name" value="FHA"/>
    <property type="match status" value="1"/>
</dbReference>
<feature type="region of interest" description="Disordered" evidence="1">
    <location>
        <begin position="173"/>
        <end position="200"/>
    </location>
</feature>
<evidence type="ECO:0000313" key="3">
    <source>
        <dbReference type="EMBL" id="KAF4348121.1"/>
    </source>
</evidence>
<dbReference type="AlphaFoldDB" id="A0A7J6DPU5"/>
<evidence type="ECO:0000259" key="2">
    <source>
        <dbReference type="PROSITE" id="PS50006"/>
    </source>
</evidence>